<dbReference type="EMBL" id="CP010411">
    <property type="protein sequence ID" value="ALE09180.1"/>
    <property type="molecule type" value="Genomic_DNA"/>
</dbReference>
<reference evidence="1 2" key="1">
    <citation type="submission" date="2014-12" db="EMBL/GenBank/DDBJ databases">
        <title>Complete genome sequence of Bifidobacterium longum subsp. infantis BT1.</title>
        <authorList>
            <person name="Kim J.F."/>
            <person name="Kwak M.-J."/>
        </authorList>
    </citation>
    <scope>NUCLEOTIDE SEQUENCE [LARGE SCALE GENOMIC DNA]</scope>
    <source>
        <strain evidence="1 2">BT1</strain>
    </source>
</reference>
<dbReference type="Proteomes" id="UP000067206">
    <property type="component" value="Chromosome"/>
</dbReference>
<gene>
    <name evidence="1" type="ORF">RY67_1144</name>
</gene>
<proteinExistence type="predicted"/>
<evidence type="ECO:0000313" key="2">
    <source>
        <dbReference type="Proteomes" id="UP000067206"/>
    </source>
</evidence>
<sequence>MTFSGVFLLLIVRLLESGYRKSDTQVRKVDDGSAFEGNGEENKRQTDTHAIYADLSRGYEIWAMLRWN</sequence>
<dbReference type="AlphaFoldDB" id="A0A0M4LU78"/>
<protein>
    <submittedName>
        <fullName evidence="1">Uncharacterized protein</fullName>
    </submittedName>
</protein>
<evidence type="ECO:0000313" key="1">
    <source>
        <dbReference type="EMBL" id="ALE09180.1"/>
    </source>
</evidence>
<accession>A0A0M4LU78</accession>
<name>A0A0M4LU78_BIFLI</name>
<organism evidence="1 2">
    <name type="scientific">Bifidobacterium longum subsp. infantis</name>
    <dbReference type="NCBI Taxonomy" id="1682"/>
    <lineage>
        <taxon>Bacteria</taxon>
        <taxon>Bacillati</taxon>
        <taxon>Actinomycetota</taxon>
        <taxon>Actinomycetes</taxon>
        <taxon>Bifidobacteriales</taxon>
        <taxon>Bifidobacteriaceae</taxon>
        <taxon>Bifidobacterium</taxon>
    </lineage>
</organism>
<dbReference type="PATRIC" id="fig|1682.24.peg.1105"/>